<dbReference type="RefSeq" id="WP_131475374.1">
    <property type="nucleotide sequence ID" value="NZ_SJPE01000003.1"/>
</dbReference>
<dbReference type="Pfam" id="PF00072">
    <property type="entry name" value="Response_reg"/>
    <property type="match status" value="1"/>
</dbReference>
<dbReference type="Proteomes" id="UP000293300">
    <property type="component" value="Unassembled WGS sequence"/>
</dbReference>
<evidence type="ECO:0000259" key="2">
    <source>
        <dbReference type="PROSITE" id="PS50110"/>
    </source>
</evidence>
<comment type="caution">
    <text evidence="3">The sequence shown here is derived from an EMBL/GenBank/DDBJ whole genome shotgun (WGS) entry which is preliminary data.</text>
</comment>
<gene>
    <name evidence="3" type="ORF">EZL74_04365</name>
</gene>
<name>A0A4Q9Z220_9FLAO</name>
<dbReference type="OrthoDB" id="673128at2"/>
<evidence type="ECO:0000313" key="3">
    <source>
        <dbReference type="EMBL" id="TBX70414.1"/>
    </source>
</evidence>
<accession>A0A4Q9Z220</accession>
<dbReference type="PANTHER" id="PTHR44520">
    <property type="entry name" value="RESPONSE REGULATOR RCP1-RELATED"/>
    <property type="match status" value="1"/>
</dbReference>
<dbReference type="PANTHER" id="PTHR44520:SF2">
    <property type="entry name" value="RESPONSE REGULATOR RCP1"/>
    <property type="match status" value="1"/>
</dbReference>
<dbReference type="InterPro" id="IPR001789">
    <property type="entry name" value="Sig_transdc_resp-reg_receiver"/>
</dbReference>
<keyword evidence="1" id="KW-0597">Phosphoprotein</keyword>
<feature type="modified residue" description="4-aspartylphosphate" evidence="1">
    <location>
        <position position="62"/>
    </location>
</feature>
<dbReference type="EMBL" id="SJPE01000003">
    <property type="protein sequence ID" value="TBX70414.1"/>
    <property type="molecule type" value="Genomic_DNA"/>
</dbReference>
<keyword evidence="4" id="KW-1185">Reference proteome</keyword>
<dbReference type="AlphaFoldDB" id="A0A4Q9Z220"/>
<feature type="domain" description="Response regulatory" evidence="2">
    <location>
        <begin position="5"/>
        <end position="131"/>
    </location>
</feature>
<proteinExistence type="predicted"/>
<dbReference type="SUPFAM" id="SSF52172">
    <property type="entry name" value="CheY-like"/>
    <property type="match status" value="1"/>
</dbReference>
<sequence>MKFNDVFVVDDDKIYHFLIKKLLACNNIDVNPLFFENGLLAIEGIKTKIDNRESLPDLILLDINMPILDGWQFLEEFRLLKDKIEKEIIIYIISSSDNTVDKDKAKEFKEEVKDYYLKPVTVDALKAIFSI</sequence>
<dbReference type="InterPro" id="IPR011006">
    <property type="entry name" value="CheY-like_superfamily"/>
</dbReference>
<reference evidence="3 4" key="1">
    <citation type="submission" date="2019-02" db="EMBL/GenBank/DDBJ databases">
        <title>Flavobacterium sp. RD-2-33 isolated from forest soil.</title>
        <authorList>
            <person name="Chaudhary D.K."/>
        </authorList>
    </citation>
    <scope>NUCLEOTIDE SEQUENCE [LARGE SCALE GENOMIC DNA]</scope>
    <source>
        <strain evidence="3 4">RD-2-33</strain>
    </source>
</reference>
<dbReference type="PROSITE" id="PS50110">
    <property type="entry name" value="RESPONSE_REGULATORY"/>
    <property type="match status" value="1"/>
</dbReference>
<dbReference type="SMART" id="SM00448">
    <property type="entry name" value="REC"/>
    <property type="match status" value="1"/>
</dbReference>
<protein>
    <submittedName>
        <fullName evidence="3">Response regulator</fullName>
    </submittedName>
</protein>
<evidence type="ECO:0000256" key="1">
    <source>
        <dbReference type="PROSITE-ProRule" id="PRU00169"/>
    </source>
</evidence>
<dbReference type="Gene3D" id="3.40.50.2300">
    <property type="match status" value="1"/>
</dbReference>
<dbReference type="InterPro" id="IPR052893">
    <property type="entry name" value="TCS_response_regulator"/>
</dbReference>
<dbReference type="GO" id="GO:0000160">
    <property type="term" value="P:phosphorelay signal transduction system"/>
    <property type="evidence" value="ECO:0007669"/>
    <property type="project" value="InterPro"/>
</dbReference>
<organism evidence="3 4">
    <name type="scientific">Flavobacterium silvisoli</name>
    <dbReference type="NCBI Taxonomy" id="2529433"/>
    <lineage>
        <taxon>Bacteria</taxon>
        <taxon>Pseudomonadati</taxon>
        <taxon>Bacteroidota</taxon>
        <taxon>Flavobacteriia</taxon>
        <taxon>Flavobacteriales</taxon>
        <taxon>Flavobacteriaceae</taxon>
        <taxon>Flavobacterium</taxon>
    </lineage>
</organism>
<evidence type="ECO:0000313" key="4">
    <source>
        <dbReference type="Proteomes" id="UP000293300"/>
    </source>
</evidence>